<accession>A0A2P6MS65</accession>
<dbReference type="InParanoid" id="A0A2P6MS65"/>
<reference evidence="1 2" key="1">
    <citation type="journal article" date="2018" name="Genome Biol. Evol.">
        <title>Multiple Roots of Fruiting Body Formation in Amoebozoa.</title>
        <authorList>
            <person name="Hillmann F."/>
            <person name="Forbes G."/>
            <person name="Novohradska S."/>
            <person name="Ferling I."/>
            <person name="Riege K."/>
            <person name="Groth M."/>
            <person name="Westermann M."/>
            <person name="Marz M."/>
            <person name="Spaller T."/>
            <person name="Winckler T."/>
            <person name="Schaap P."/>
            <person name="Glockner G."/>
        </authorList>
    </citation>
    <scope>NUCLEOTIDE SEQUENCE [LARGE SCALE GENOMIC DNA]</scope>
    <source>
        <strain evidence="1 2">Jena</strain>
    </source>
</reference>
<keyword evidence="2" id="KW-1185">Reference proteome</keyword>
<dbReference type="EMBL" id="MDYQ01000457">
    <property type="protein sequence ID" value="PRP74548.1"/>
    <property type="molecule type" value="Genomic_DNA"/>
</dbReference>
<sequence length="152" mass="16979">MYNGGCDAANRGVATQIRDQAARGSEVRQAANKVVHCNNNRNCSKKIGHLHGLSTVRRSVFRGDATILQRRCDIFIREFQRLQPLYSKQPCNIIVTVLTYQVVKPRRGEICAKKSQKASKNGSTTYLTNATLYRQITAPNFLRAKLSAPMAP</sequence>
<organism evidence="1 2">
    <name type="scientific">Planoprotostelium fungivorum</name>
    <dbReference type="NCBI Taxonomy" id="1890364"/>
    <lineage>
        <taxon>Eukaryota</taxon>
        <taxon>Amoebozoa</taxon>
        <taxon>Evosea</taxon>
        <taxon>Variosea</taxon>
        <taxon>Cavosteliida</taxon>
        <taxon>Cavosteliaceae</taxon>
        <taxon>Planoprotostelium</taxon>
    </lineage>
</organism>
<dbReference type="AlphaFoldDB" id="A0A2P6MS65"/>
<name>A0A2P6MS65_9EUKA</name>
<proteinExistence type="predicted"/>
<protein>
    <submittedName>
        <fullName evidence="1">Uncharacterized protein</fullName>
    </submittedName>
</protein>
<evidence type="ECO:0000313" key="1">
    <source>
        <dbReference type="EMBL" id="PRP74548.1"/>
    </source>
</evidence>
<evidence type="ECO:0000313" key="2">
    <source>
        <dbReference type="Proteomes" id="UP000241769"/>
    </source>
</evidence>
<dbReference type="Proteomes" id="UP000241769">
    <property type="component" value="Unassembled WGS sequence"/>
</dbReference>
<comment type="caution">
    <text evidence="1">The sequence shown here is derived from an EMBL/GenBank/DDBJ whole genome shotgun (WGS) entry which is preliminary data.</text>
</comment>
<gene>
    <name evidence="1" type="ORF">PROFUN_16129</name>
</gene>